<dbReference type="AlphaFoldDB" id="A0A6J6GC95"/>
<reference evidence="1" key="1">
    <citation type="submission" date="2020-05" db="EMBL/GenBank/DDBJ databases">
        <authorList>
            <person name="Chiriac C."/>
            <person name="Salcher M."/>
            <person name="Ghai R."/>
            <person name="Kavagutti S V."/>
        </authorList>
    </citation>
    <scope>NUCLEOTIDE SEQUENCE</scope>
</reference>
<proteinExistence type="predicted"/>
<evidence type="ECO:0000313" key="1">
    <source>
        <dbReference type="EMBL" id="CAB4598747.1"/>
    </source>
</evidence>
<name>A0A6J6GC95_9ZZZZ</name>
<protein>
    <submittedName>
        <fullName evidence="1">Unannotated protein</fullName>
    </submittedName>
</protein>
<sequence>MKRISIFSLAVIAIFDLQISNSWAISKAACRIEVSDVHLSTQIFEQSGNRAVKVDAYSICDLPQSKVALTVELWKVGRFSNYKLAASTVNSLGTTLPGKRVNNFGTFLRCKNSRATRYFGIAYSKAYLDGKWQYARHVQSKEIFPLSCGT</sequence>
<accession>A0A6J6GC95</accession>
<organism evidence="1">
    <name type="scientific">freshwater metagenome</name>
    <dbReference type="NCBI Taxonomy" id="449393"/>
    <lineage>
        <taxon>unclassified sequences</taxon>
        <taxon>metagenomes</taxon>
        <taxon>ecological metagenomes</taxon>
    </lineage>
</organism>
<gene>
    <name evidence="1" type="ORF">UFOPK1778_01127</name>
</gene>
<dbReference type="EMBL" id="CAEZUD010000081">
    <property type="protein sequence ID" value="CAB4598747.1"/>
    <property type="molecule type" value="Genomic_DNA"/>
</dbReference>